<evidence type="ECO:0000313" key="11">
    <source>
        <dbReference type="EMBL" id="TFW71903.1"/>
    </source>
</evidence>
<feature type="compositionally biased region" description="Polar residues" evidence="8">
    <location>
        <begin position="511"/>
        <end position="530"/>
    </location>
</feature>
<keyword evidence="12" id="KW-1185">Reference proteome</keyword>
<dbReference type="Gene3D" id="2.150.10.10">
    <property type="entry name" value="Serralysin-like metalloprotease, C-terminal"/>
    <property type="match status" value="1"/>
</dbReference>
<evidence type="ECO:0000256" key="6">
    <source>
        <dbReference type="ARBA" id="ARBA00023026"/>
    </source>
</evidence>
<evidence type="ECO:0000256" key="8">
    <source>
        <dbReference type="SAM" id="MobiDB-lite"/>
    </source>
</evidence>
<evidence type="ECO:0000259" key="9">
    <source>
        <dbReference type="PROSITE" id="PS50234"/>
    </source>
</evidence>
<dbReference type="Pfam" id="PF00353">
    <property type="entry name" value="HemolysinCabind"/>
    <property type="match status" value="2"/>
</dbReference>
<evidence type="ECO:0000256" key="4">
    <source>
        <dbReference type="ARBA" id="ARBA00022656"/>
    </source>
</evidence>
<dbReference type="InterPro" id="IPR050557">
    <property type="entry name" value="RTX_toxin/Mannuronan_C5-epim"/>
</dbReference>
<dbReference type="EMBL" id="PQVH01000008">
    <property type="protein sequence ID" value="TFW71903.1"/>
    <property type="molecule type" value="Genomic_DNA"/>
</dbReference>
<reference evidence="11 12" key="1">
    <citation type="submission" date="2018-02" db="EMBL/GenBank/DDBJ databases">
        <title>A novel lanthanide dependent methylotroph, Methylotenera sp. La3113.</title>
        <authorList>
            <person name="Lv H."/>
            <person name="Tani A."/>
        </authorList>
    </citation>
    <scope>NUCLEOTIDE SEQUENCE [LARGE SCALE GENOMIC DNA]</scope>
    <source>
        <strain evidence="11 12">La3113</strain>
    </source>
</reference>
<dbReference type="InterPro" id="IPR011049">
    <property type="entry name" value="Serralysin-like_metalloprot_C"/>
</dbReference>
<dbReference type="NCBIfam" id="TIGR03661">
    <property type="entry name" value="T1SS_VCA0849"/>
    <property type="match status" value="1"/>
</dbReference>
<evidence type="ECO:0000256" key="7">
    <source>
        <dbReference type="ARBA" id="ARBA00023136"/>
    </source>
</evidence>
<evidence type="ECO:0000256" key="5">
    <source>
        <dbReference type="ARBA" id="ARBA00022737"/>
    </source>
</evidence>
<dbReference type="InterPro" id="IPR002035">
    <property type="entry name" value="VWF_A"/>
</dbReference>
<dbReference type="InterPro" id="IPR040853">
    <property type="entry name" value="RapA2_cadherin-like"/>
</dbReference>
<keyword evidence="6" id="KW-0843">Virulence</keyword>
<feature type="region of interest" description="Disordered" evidence="8">
    <location>
        <begin position="508"/>
        <end position="530"/>
    </location>
</feature>
<dbReference type="GO" id="GO:0005509">
    <property type="term" value="F:calcium ion binding"/>
    <property type="evidence" value="ECO:0007669"/>
    <property type="project" value="InterPro"/>
</dbReference>
<keyword evidence="5" id="KW-0677">Repeat</keyword>
<sequence length="1571" mass="160269">MDDTNPVIANQTFSYAENRAAGTTVATVVASDNVGVTGYSFTATGTNTSADGFYQISNTGVITITAAGAASGVNDFEQGTNTGNYGITVRDAAGNNSSATITLNETNVNDNAPVIDLDANNSTTSGANFVTSYTENGVGISVADNDIAITDVDSTNLVSAVITLTNMQAGDVLAAGVLPAGITSSIVGNVVTLSGNATLANYQTAIRAITFANTSDAPNTTPRNITVVVNDGSANSNTATTTINVIAVNDAPVGVADIFNGANSVVEVTTVVRGNVLANDTDVDSPLANLTVAQFATNSGSTATTANGSNAITTALGGTVVMNANGTFTYTAPVRNHGDATLDVDSFVYRATDGSLNSAWTTVTINVTDSQLLANSDTDSVGIGGSTTGNVLTGAGGATADSLGADAPVAITNVTIAAALSNTLGAGNVRTIVTNNGTLVIDQDDGSYTYTSSLSNRQVVAGTGSNTQAVWTSAGISTYGFDGSSPQTGSNLNLSNLTASAAGFVRHRDNSGTNNDGLGVESSTGSSNNNRIESGEHLVLDLGAGFGTTSASVTLTDLSNGETATWRAYDASGNFVATGTIVGTSGNNNIQTGLISTGTAFRYIQFTSSGATYRIDGLTATQDLSSITPDAFTYTIADADGSASSATLTVTTDSTVTAVADNATVYEAALATGTQPTLTSEAVTGNLLANDTGVSGTTQITSVNGTSPVGGVITISNSIGTLTVYTQATGGFAKGDYVYTLNSATTQGVNDAPSFNYVLTNTFNGQTTNSTLNINIVDDAPVRIGDISQTLTSPSLTTYNLVLVIDRSGSMAFDAAGRASNDPLFDAASARMLIAKNALAELVNKFDGLGNVNVKIVDFSSDATETNWYLDDTTGAINYINNIQPTGGTQYTTALNELMTGYTQPPADKTLIYFVTDGDPNAGFGLTSTSTPTIAQWENFVQNTSATGNTSPSIAFGVGIGPSVSLTNLLPIAYPNNDTDPVDGQEDYAIRVVNPSDLAASLLATVDGGLVAGTLSVVSGAGSTTGFLLGADGGSVQSILVDGITYNYVSGGPTSITINTNKGGQLEVDWITSTYTYSLVVNATIQNQQEVFVVTAVDGDGDLANLNLVINLDYIANLDANHDTILTNVTAGTPINISSALLLHNDTLVNGIGTITGTSNAVNGTVGGTSNIVFNPSATTAKTIQVETETLLSGSVYDNTSYAMNNVRENAVDLTDRTRYGTVLPGGQAWAVDMAGKTQVFSGRIANTSTVKDIDYVKVRLFAGERIFIDVDNQSQNMIGAVEYINSSGTLVSTTLATLSGAPNAYFTAPVDGEYYIRVESSAAGTAASTDYNLLITLDQISGATDEHGQFDYTLSSGIGTAGATADIYSVAGTTIRGGDVDEVIIGGNTNDTLYGNGGNDAISGGGGNDTIYGGDGADRLDGGQGNDVLDGGAGNDILIGGAGNDILTGGAGSDTFVWHLADSGTVGVPASDTITDFNTAANVDKLDLRDLLQGETAVGVGANLEDYLHFEKVGTDTVVHISSNGSFNNGYNPAAEVQTITLQNVDLIGTNTSDQQIIQNLINNQKLITD</sequence>
<dbReference type="PROSITE" id="PS50234">
    <property type="entry name" value="VWFA"/>
    <property type="match status" value="1"/>
</dbReference>
<dbReference type="InterPro" id="IPR018511">
    <property type="entry name" value="Hemolysin-typ_Ca-bd_CS"/>
</dbReference>
<evidence type="ECO:0008006" key="13">
    <source>
        <dbReference type="Google" id="ProtNLM"/>
    </source>
</evidence>
<keyword evidence="4" id="KW-0800">Toxin</keyword>
<dbReference type="Proteomes" id="UP000297706">
    <property type="component" value="Unassembled WGS sequence"/>
</dbReference>
<dbReference type="PROSITE" id="PS00330">
    <property type="entry name" value="HEMOLYSIN_CALCIUM"/>
    <property type="match status" value="4"/>
</dbReference>
<proteinExistence type="predicted"/>
<comment type="caution">
    <text evidence="11">The sequence shown here is derived from an EMBL/GenBank/DDBJ whole genome shotgun (WGS) entry which is preliminary data.</text>
</comment>
<dbReference type="RefSeq" id="WP_167759908.1">
    <property type="nucleotide sequence ID" value="NZ_PQVH01000008.1"/>
</dbReference>
<dbReference type="Pfam" id="PF13519">
    <property type="entry name" value="VWA_2"/>
    <property type="match status" value="1"/>
</dbReference>
<dbReference type="SUPFAM" id="SSF51120">
    <property type="entry name" value="beta-Roll"/>
    <property type="match status" value="1"/>
</dbReference>
<protein>
    <recommendedName>
        <fullName evidence="13">VWFA domain-containing protein</fullName>
    </recommendedName>
</protein>
<dbReference type="GO" id="GO:0007156">
    <property type="term" value="P:homophilic cell adhesion via plasma membrane adhesion molecules"/>
    <property type="evidence" value="ECO:0007669"/>
    <property type="project" value="InterPro"/>
</dbReference>
<dbReference type="Gene3D" id="3.40.50.410">
    <property type="entry name" value="von Willebrand factor, type A domain"/>
    <property type="match status" value="1"/>
</dbReference>
<keyword evidence="3" id="KW-0964">Secreted</keyword>
<dbReference type="SUPFAM" id="SSF53300">
    <property type="entry name" value="vWA-like"/>
    <property type="match status" value="1"/>
</dbReference>
<evidence type="ECO:0000256" key="3">
    <source>
        <dbReference type="ARBA" id="ARBA00022525"/>
    </source>
</evidence>
<keyword evidence="7" id="KW-0472">Membrane</keyword>
<dbReference type="Gene3D" id="2.60.40.60">
    <property type="entry name" value="Cadherins"/>
    <property type="match status" value="1"/>
</dbReference>
<dbReference type="InterPro" id="IPR003995">
    <property type="entry name" value="RTX_toxin_determinant-A"/>
</dbReference>
<dbReference type="PROSITE" id="PS50268">
    <property type="entry name" value="CADHERIN_2"/>
    <property type="match status" value="1"/>
</dbReference>
<organism evidence="11 12">
    <name type="scientific">Methylotenera oryzisoli</name>
    <dbReference type="NCBI Taxonomy" id="2080758"/>
    <lineage>
        <taxon>Bacteria</taxon>
        <taxon>Pseudomonadati</taxon>
        <taxon>Pseudomonadota</taxon>
        <taxon>Betaproteobacteria</taxon>
        <taxon>Nitrosomonadales</taxon>
        <taxon>Methylophilaceae</taxon>
        <taxon>Methylotenera</taxon>
    </lineage>
</organism>
<feature type="domain" description="Cadherin" evidence="10">
    <location>
        <begin position="7"/>
        <end position="115"/>
    </location>
</feature>
<dbReference type="InterPro" id="IPR036465">
    <property type="entry name" value="vWFA_dom_sf"/>
</dbReference>
<dbReference type="SMART" id="SM00327">
    <property type="entry name" value="VWA"/>
    <property type="match status" value="1"/>
</dbReference>
<dbReference type="Gene3D" id="2.60.120.380">
    <property type="match status" value="1"/>
</dbReference>
<evidence type="ECO:0000313" key="12">
    <source>
        <dbReference type="Proteomes" id="UP000297706"/>
    </source>
</evidence>
<dbReference type="GO" id="GO:0016020">
    <property type="term" value="C:membrane"/>
    <property type="evidence" value="ECO:0007669"/>
    <property type="project" value="UniProtKB-SubCell"/>
</dbReference>
<feature type="domain" description="VWFA" evidence="9">
    <location>
        <begin position="800"/>
        <end position="1006"/>
    </location>
</feature>
<dbReference type="PRINTS" id="PR01488">
    <property type="entry name" value="RTXTOXINA"/>
</dbReference>
<dbReference type="GO" id="GO:0005576">
    <property type="term" value="C:extracellular region"/>
    <property type="evidence" value="ECO:0007669"/>
    <property type="project" value="UniProtKB-SubCell"/>
</dbReference>
<dbReference type="InterPro" id="IPR019960">
    <property type="entry name" value="T1SS_VCA0849"/>
</dbReference>
<dbReference type="PANTHER" id="PTHR38340">
    <property type="entry name" value="S-LAYER PROTEIN"/>
    <property type="match status" value="1"/>
</dbReference>
<dbReference type="PANTHER" id="PTHR38340:SF1">
    <property type="entry name" value="S-LAYER PROTEIN"/>
    <property type="match status" value="1"/>
</dbReference>
<gene>
    <name evidence="11" type="ORF">C3Y98_07455</name>
</gene>
<dbReference type="Pfam" id="PF17803">
    <property type="entry name" value="Cadherin_4"/>
    <property type="match status" value="1"/>
</dbReference>
<evidence type="ECO:0000256" key="2">
    <source>
        <dbReference type="ARBA" id="ARBA00004613"/>
    </source>
</evidence>
<dbReference type="InterPro" id="IPR002126">
    <property type="entry name" value="Cadherin-like_dom"/>
</dbReference>
<evidence type="ECO:0000256" key="1">
    <source>
        <dbReference type="ARBA" id="ARBA00004370"/>
    </source>
</evidence>
<dbReference type="InterPro" id="IPR001343">
    <property type="entry name" value="Hemolysn_Ca-bd"/>
</dbReference>
<accession>A0A4Y9VTP6</accession>
<name>A0A4Y9VTP6_9PROT</name>
<dbReference type="GO" id="GO:0090729">
    <property type="term" value="F:toxin activity"/>
    <property type="evidence" value="ECO:0007669"/>
    <property type="project" value="UniProtKB-KW"/>
</dbReference>
<comment type="subcellular location">
    <subcellularLocation>
        <location evidence="1">Membrane</location>
    </subcellularLocation>
    <subcellularLocation>
        <location evidence="2">Secreted</location>
    </subcellularLocation>
</comment>
<evidence type="ECO:0000259" key="10">
    <source>
        <dbReference type="PROSITE" id="PS50268"/>
    </source>
</evidence>
<dbReference type="PRINTS" id="PR00313">
    <property type="entry name" value="CABNDNGRPT"/>
</dbReference>